<sequence>MQQYPHMSLAADRRDSGLDSNGSTPFQSHSINHALGIPGYPRHPGDSSYRISSPSSNAPQQQQQQQQPQQSLQFVSTGHSSPPQKRKHVDPVMNPHNNKRRREPDDSEAFDEGGGQGAKHWTDEEKSKLFKWLMGPGQDDHWNSLRATKNSCLRECANEVFGGKKTYQALKGCYERNFNLFKQIYSFENHHTNSTPMNPSMSEADSLREYEKRLQIAKKAGCDVGNITARTIDHWHRNGWYELFYRRWHGDPAATRPTAGHRGVSSHVNGTGDDPEGDDDQNMDFPEPMTLSHTHSSVPPPAHERQSMPVTYVNPQSIQSMPTISSSPTAAALTNGVHHQHQQPQPPPPPPPAPSSAMGIPSSSIAPLNSMANSIPSPAVSAATTSTLASNSTLGSASIPTSLSSSTPLSSAIPPPPSSAGSSDQSIVNISLTQGMVTSFLHYLQVQTQTGKMKMEYLRKREEREERESVQRREVERLKLERERAEFEHQKQTSSHKQKTERAIELLSNDNIDPGVKKAAADFLKRMFSTD</sequence>
<feature type="compositionally biased region" description="Pro residues" evidence="2">
    <location>
        <begin position="344"/>
        <end position="354"/>
    </location>
</feature>
<feature type="compositionally biased region" description="Low complexity" evidence="2">
    <location>
        <begin position="355"/>
        <end position="367"/>
    </location>
</feature>
<feature type="compositionally biased region" description="Acidic residues" evidence="2">
    <location>
        <begin position="273"/>
        <end position="282"/>
    </location>
</feature>
<evidence type="ECO:0000256" key="2">
    <source>
        <dbReference type="SAM" id="MobiDB-lite"/>
    </source>
</evidence>
<reference evidence="3 4" key="1">
    <citation type="submission" date="2024-01" db="EMBL/GenBank/DDBJ databases">
        <title>A draft genome for the cacao thread blight pathogen Marasmiellus scandens.</title>
        <authorList>
            <person name="Baruah I.K."/>
            <person name="Leung J."/>
            <person name="Bukari Y."/>
            <person name="Amoako-Attah I."/>
            <person name="Meinhardt L.W."/>
            <person name="Bailey B.A."/>
            <person name="Cohen S.P."/>
        </authorList>
    </citation>
    <scope>NUCLEOTIDE SEQUENCE [LARGE SCALE GENOMIC DNA]</scope>
    <source>
        <strain evidence="3 4">GH-19</strain>
    </source>
</reference>
<dbReference type="GO" id="GO:0061733">
    <property type="term" value="F:protein-lysine-acetyltransferase activity"/>
    <property type="evidence" value="ECO:0007669"/>
    <property type="project" value="UniProtKB-EC"/>
</dbReference>
<keyword evidence="3" id="KW-0012">Acyltransferase</keyword>
<dbReference type="EC" id="2.3.1.48" evidence="3"/>
<feature type="compositionally biased region" description="Polar residues" evidence="2">
    <location>
        <begin position="74"/>
        <end position="83"/>
    </location>
</feature>
<feature type="compositionally biased region" description="Polar residues" evidence="2">
    <location>
        <begin position="18"/>
        <end position="31"/>
    </location>
</feature>
<keyword evidence="1" id="KW-0175">Coiled coil</keyword>
<feature type="region of interest" description="Disordered" evidence="2">
    <location>
        <begin position="1"/>
        <end position="122"/>
    </location>
</feature>
<comment type="caution">
    <text evidence="3">The sequence shown here is derived from an EMBL/GenBank/DDBJ whole genome shotgun (WGS) entry which is preliminary data.</text>
</comment>
<keyword evidence="4" id="KW-1185">Reference proteome</keyword>
<feature type="region of interest" description="Disordered" evidence="2">
    <location>
        <begin position="334"/>
        <end position="369"/>
    </location>
</feature>
<accession>A0ABR1JDX9</accession>
<dbReference type="EMBL" id="JBANRG010000024">
    <property type="protein sequence ID" value="KAK7454452.1"/>
    <property type="molecule type" value="Genomic_DNA"/>
</dbReference>
<evidence type="ECO:0000313" key="3">
    <source>
        <dbReference type="EMBL" id="KAK7454452.1"/>
    </source>
</evidence>
<keyword evidence="3" id="KW-0808">Transferase</keyword>
<feature type="coiled-coil region" evidence="1">
    <location>
        <begin position="461"/>
        <end position="490"/>
    </location>
</feature>
<feature type="region of interest" description="Disordered" evidence="2">
    <location>
        <begin position="391"/>
        <end position="425"/>
    </location>
</feature>
<gene>
    <name evidence="3" type="primary">SAS3_2</name>
    <name evidence="3" type="ORF">VKT23_011208</name>
</gene>
<feature type="compositionally biased region" description="Low complexity" evidence="2">
    <location>
        <begin position="52"/>
        <end position="73"/>
    </location>
</feature>
<proteinExistence type="predicted"/>
<organism evidence="3 4">
    <name type="scientific">Marasmiellus scandens</name>
    <dbReference type="NCBI Taxonomy" id="2682957"/>
    <lineage>
        <taxon>Eukaryota</taxon>
        <taxon>Fungi</taxon>
        <taxon>Dikarya</taxon>
        <taxon>Basidiomycota</taxon>
        <taxon>Agaricomycotina</taxon>
        <taxon>Agaricomycetes</taxon>
        <taxon>Agaricomycetidae</taxon>
        <taxon>Agaricales</taxon>
        <taxon>Marasmiineae</taxon>
        <taxon>Omphalotaceae</taxon>
        <taxon>Marasmiellus</taxon>
    </lineage>
</organism>
<feature type="compositionally biased region" description="Low complexity" evidence="2">
    <location>
        <begin position="391"/>
        <end position="412"/>
    </location>
</feature>
<feature type="region of interest" description="Disordered" evidence="2">
    <location>
        <begin position="255"/>
        <end position="307"/>
    </location>
</feature>
<evidence type="ECO:0000256" key="1">
    <source>
        <dbReference type="SAM" id="Coils"/>
    </source>
</evidence>
<protein>
    <submittedName>
        <fullName evidence="3">Histone acetyltransferase</fullName>
        <ecNumber evidence="3">2.3.1.48</ecNumber>
    </submittedName>
</protein>
<evidence type="ECO:0000313" key="4">
    <source>
        <dbReference type="Proteomes" id="UP001498398"/>
    </source>
</evidence>
<dbReference type="Proteomes" id="UP001498398">
    <property type="component" value="Unassembled WGS sequence"/>
</dbReference>
<name>A0ABR1JDX9_9AGAR</name>